<comment type="cofactor">
    <cofactor evidence="11">
        <name>heme b</name>
        <dbReference type="ChEBI" id="CHEBI:60344"/>
    </cofactor>
    <text evidence="11">Binds 1 heme b (iron(II)-protoporphyrin IX) group per subunit.</text>
</comment>
<keyword evidence="3 11" id="KW-0349">Heme</keyword>
<keyword evidence="17" id="KW-1185">Reference proteome</keyword>
<dbReference type="Pfam" id="PF11895">
    <property type="entry name" value="Peroxidase_ext"/>
    <property type="match status" value="1"/>
</dbReference>
<dbReference type="GO" id="GO:0042744">
    <property type="term" value="P:hydrogen peroxide catabolic process"/>
    <property type="evidence" value="ECO:0007669"/>
    <property type="project" value="TreeGrafter"/>
</dbReference>
<accession>A0AAV5ASR9</accession>
<feature type="chain" id="PRO_5043108234" description="Peroxidase" evidence="14">
    <location>
        <begin position="18"/>
        <end position="409"/>
    </location>
</feature>
<evidence type="ECO:0000256" key="5">
    <source>
        <dbReference type="ARBA" id="ARBA00022729"/>
    </source>
</evidence>
<keyword evidence="2 14" id="KW-0575">Peroxidase</keyword>
<dbReference type="GO" id="GO:0020037">
    <property type="term" value="F:heme binding"/>
    <property type="evidence" value="ECO:0007669"/>
    <property type="project" value="UniProtKB-UniRule"/>
</dbReference>
<evidence type="ECO:0000256" key="6">
    <source>
        <dbReference type="ARBA" id="ARBA00023002"/>
    </source>
</evidence>
<evidence type="ECO:0000256" key="8">
    <source>
        <dbReference type="ARBA" id="ARBA00023157"/>
    </source>
</evidence>
<dbReference type="PROSITE" id="PS00436">
    <property type="entry name" value="PEROXIDASE_2"/>
    <property type="match status" value="1"/>
</dbReference>
<evidence type="ECO:0000256" key="13">
    <source>
        <dbReference type="PIRSR" id="PIRSR601621-4"/>
    </source>
</evidence>
<feature type="binding site" evidence="11">
    <location>
        <position position="218"/>
    </location>
    <ligand>
        <name>Ca(2+)</name>
        <dbReference type="ChEBI" id="CHEBI:29108"/>
        <label>2</label>
    </ligand>
</feature>
<dbReference type="Gene3D" id="1.10.420.10">
    <property type="entry name" value="Peroxidase, domain 2"/>
    <property type="match status" value="1"/>
</dbReference>
<feature type="binding site" evidence="11">
    <location>
        <position position="223"/>
    </location>
    <ligand>
        <name>Ca(2+)</name>
        <dbReference type="ChEBI" id="CHEBI:29108"/>
        <label>2</label>
    </ligand>
</feature>
<dbReference type="GO" id="GO:0034599">
    <property type="term" value="P:cellular response to oxidative stress"/>
    <property type="evidence" value="ECO:0007669"/>
    <property type="project" value="InterPro"/>
</dbReference>
<feature type="binding site" evidence="11">
    <location>
        <position position="87"/>
    </location>
    <ligand>
        <name>Ca(2+)</name>
        <dbReference type="ChEBI" id="CHEBI:29108"/>
        <label>1</label>
    </ligand>
</feature>
<evidence type="ECO:0000256" key="14">
    <source>
        <dbReference type="RuleBase" id="RU363051"/>
    </source>
</evidence>
<organism evidence="16 17">
    <name type="scientific">Clathrus columnatus</name>
    <dbReference type="NCBI Taxonomy" id="1419009"/>
    <lineage>
        <taxon>Eukaryota</taxon>
        <taxon>Fungi</taxon>
        <taxon>Dikarya</taxon>
        <taxon>Basidiomycota</taxon>
        <taxon>Agaricomycotina</taxon>
        <taxon>Agaricomycetes</taxon>
        <taxon>Phallomycetidae</taxon>
        <taxon>Phallales</taxon>
        <taxon>Clathraceae</taxon>
        <taxon>Clathrus</taxon>
    </lineage>
</organism>
<dbReference type="Proteomes" id="UP001050691">
    <property type="component" value="Unassembled WGS sequence"/>
</dbReference>
<comment type="cofactor">
    <cofactor evidence="11 14">
        <name>Ca(2+)</name>
        <dbReference type="ChEBI" id="CHEBI:29108"/>
    </cofactor>
    <text evidence="11 14">Binds 2 calcium ions per subunit.</text>
</comment>
<dbReference type="SUPFAM" id="SSF48113">
    <property type="entry name" value="Heme-dependent peroxidases"/>
    <property type="match status" value="1"/>
</dbReference>
<evidence type="ECO:0000256" key="3">
    <source>
        <dbReference type="ARBA" id="ARBA00022617"/>
    </source>
</evidence>
<dbReference type="InterPro" id="IPR024589">
    <property type="entry name" value="Ligninase_C"/>
</dbReference>
<feature type="binding site" evidence="11">
    <location>
        <position position="199"/>
    </location>
    <ligand>
        <name>Ca(2+)</name>
        <dbReference type="ChEBI" id="CHEBI:29108"/>
        <label>2</label>
    </ligand>
</feature>
<evidence type="ECO:0000256" key="12">
    <source>
        <dbReference type="PIRSR" id="PIRSR601621-3"/>
    </source>
</evidence>
<keyword evidence="4 11" id="KW-0479">Metal-binding</keyword>
<dbReference type="InterPro" id="IPR002016">
    <property type="entry name" value="Haem_peroxidase"/>
</dbReference>
<protein>
    <recommendedName>
        <fullName evidence="14">Peroxidase</fullName>
        <ecNumber evidence="14">1.11.1.-</ecNumber>
    </recommendedName>
</protein>
<comment type="caution">
    <text evidence="16">The sequence shown here is derived from an EMBL/GenBank/DDBJ whole genome shotgun (WGS) entry which is preliminary data.</text>
</comment>
<dbReference type="PANTHER" id="PTHR31356:SF66">
    <property type="entry name" value="CATALASE-PEROXIDASE"/>
    <property type="match status" value="1"/>
</dbReference>
<evidence type="ECO:0000256" key="2">
    <source>
        <dbReference type="ARBA" id="ARBA00022559"/>
    </source>
</evidence>
<dbReference type="PANTHER" id="PTHR31356">
    <property type="entry name" value="THYLAKOID LUMENAL 29 KDA PROTEIN, CHLOROPLASTIC-RELATED"/>
    <property type="match status" value="1"/>
</dbReference>
<gene>
    <name evidence="16" type="ORF">Clacol_010063</name>
</gene>
<feature type="disulfide bond" evidence="13">
    <location>
        <begin position="25"/>
        <end position="37"/>
    </location>
</feature>
<evidence type="ECO:0000256" key="1">
    <source>
        <dbReference type="ARBA" id="ARBA00006089"/>
    </source>
</evidence>
<evidence type="ECO:0000313" key="17">
    <source>
        <dbReference type="Proteomes" id="UP001050691"/>
    </source>
</evidence>
<dbReference type="Gene3D" id="1.10.520.10">
    <property type="match status" value="1"/>
</dbReference>
<evidence type="ECO:0000256" key="4">
    <source>
        <dbReference type="ARBA" id="ARBA00022723"/>
    </source>
</evidence>
<keyword evidence="8 13" id="KW-1015">Disulfide bond</keyword>
<evidence type="ECO:0000259" key="15">
    <source>
        <dbReference type="PROSITE" id="PS50873"/>
    </source>
</evidence>
<keyword evidence="6 14" id="KW-0560">Oxidoreductase</keyword>
<feature type="signal peptide" evidence="14">
    <location>
        <begin position="1"/>
        <end position="17"/>
    </location>
</feature>
<dbReference type="EC" id="1.11.1.-" evidence="14"/>
<dbReference type="InterPro" id="IPR044831">
    <property type="entry name" value="Ccp1-like"/>
</dbReference>
<dbReference type="EMBL" id="BPWL01000011">
    <property type="protein sequence ID" value="GJJ15785.1"/>
    <property type="molecule type" value="Genomic_DNA"/>
</dbReference>
<feature type="binding site" evidence="11">
    <location>
        <position position="89"/>
    </location>
    <ligand>
        <name>Ca(2+)</name>
        <dbReference type="ChEBI" id="CHEBI:29108"/>
        <label>1</label>
    </ligand>
</feature>
<reference evidence="16" key="1">
    <citation type="submission" date="2021-10" db="EMBL/GenBank/DDBJ databases">
        <title>De novo Genome Assembly of Clathrus columnatus (Basidiomycota, Fungi) Using Illumina and Nanopore Sequence Data.</title>
        <authorList>
            <person name="Ogiso-Tanaka E."/>
            <person name="Itagaki H."/>
            <person name="Hosoya T."/>
            <person name="Hosaka K."/>
        </authorList>
    </citation>
    <scope>NUCLEOTIDE SEQUENCE</scope>
    <source>
        <strain evidence="16">MO-923</strain>
    </source>
</reference>
<dbReference type="PRINTS" id="PR00458">
    <property type="entry name" value="PEROXIDASE"/>
</dbReference>
<dbReference type="Pfam" id="PF00141">
    <property type="entry name" value="peroxidase"/>
    <property type="match status" value="1"/>
</dbReference>
<feature type="domain" description="Plant heme peroxidase family profile" evidence="15">
    <location>
        <begin position="62"/>
        <end position="348"/>
    </location>
</feature>
<dbReference type="PRINTS" id="PR00462">
    <property type="entry name" value="LIGNINASE"/>
</dbReference>
<feature type="site" description="Transition state stabilizer" evidence="12">
    <location>
        <position position="64"/>
    </location>
</feature>
<feature type="binding site" description="axial binding residue" evidence="11">
    <location>
        <position position="198"/>
    </location>
    <ligand>
        <name>heme b</name>
        <dbReference type="ChEBI" id="CHEBI:60344"/>
    </ligand>
    <ligandPart>
        <name>Fe</name>
        <dbReference type="ChEBI" id="CHEBI:18248"/>
    </ligandPart>
</feature>
<dbReference type="InterPro" id="IPR019794">
    <property type="entry name" value="Peroxidases_AS"/>
</dbReference>
<dbReference type="GO" id="GO:0046872">
    <property type="term" value="F:metal ion binding"/>
    <property type="evidence" value="ECO:0007669"/>
    <property type="project" value="UniProtKB-UniRule"/>
</dbReference>
<name>A0AAV5ASR9_9AGAM</name>
<dbReference type="CDD" id="cd00692">
    <property type="entry name" value="ligninase"/>
    <property type="match status" value="1"/>
</dbReference>
<dbReference type="PROSITE" id="PS00435">
    <property type="entry name" value="PEROXIDASE_1"/>
    <property type="match status" value="1"/>
</dbReference>
<dbReference type="InterPro" id="IPR001621">
    <property type="entry name" value="Ligninase"/>
</dbReference>
<sequence>MFKSFAALLGFTTAVYAANFRRVTCPDGNMATNAACCDFFALRDDLQANLFDNQCGEDVHEVVRLTFHDAITFSSALQAQGEFPGGGADGSVLVFPTVEANFPANLGISDGIDALLPFLVAHNTISAGDLVQFAGAVGLTNCPGAPQIQFLAGRPNATAPGPIGLIPQPQDSVDSIIARFADGGGFSSDEIIALLASHSIARADHVDPTLDAAPFDTTPFTFDTQLFLEVLLQGVGFPGTANNTGEVESPLPLTSGDDVGELRLQSDFALARDPRTACTWQGFINQQEAMSSAFAAAMAKLAVVAQDTSSLVDCSDVIPPPTPPVNKPATFPATKSQADVQQACLASPFPSLASDPGTVETLIPHCPDVSLKTDLNIFFPVSQYGQYLRTELVPSESSAELKFVQAGSG</sequence>
<comment type="similarity">
    <text evidence="1 14">Belongs to the peroxidase family. Ligninase subfamily.</text>
</comment>
<dbReference type="PROSITE" id="PS50873">
    <property type="entry name" value="PEROXIDASE_4"/>
    <property type="match status" value="1"/>
</dbReference>
<dbReference type="GO" id="GO:0004601">
    <property type="term" value="F:peroxidase activity"/>
    <property type="evidence" value="ECO:0007669"/>
    <property type="project" value="UniProtKB-KW"/>
</dbReference>
<evidence type="ECO:0000313" key="16">
    <source>
        <dbReference type="EMBL" id="GJJ15785.1"/>
    </source>
</evidence>
<keyword evidence="9" id="KW-0325">Glycoprotein</keyword>
<evidence type="ECO:0000256" key="7">
    <source>
        <dbReference type="ARBA" id="ARBA00023004"/>
    </source>
</evidence>
<feature type="disulfide bond" evidence="13">
    <location>
        <begin position="55"/>
        <end position="142"/>
    </location>
</feature>
<feature type="binding site" evidence="11">
    <location>
        <position position="216"/>
    </location>
    <ligand>
        <name>Ca(2+)</name>
        <dbReference type="ChEBI" id="CHEBI:29108"/>
        <label>2</label>
    </ligand>
</feature>
<proteinExistence type="inferred from homology"/>
<dbReference type="InterPro" id="IPR010255">
    <property type="entry name" value="Haem_peroxidase_sf"/>
</dbReference>
<evidence type="ECO:0000256" key="9">
    <source>
        <dbReference type="ARBA" id="ARBA00023180"/>
    </source>
</evidence>
<evidence type="ECO:0000256" key="11">
    <source>
        <dbReference type="PIRSR" id="PIRSR601621-2"/>
    </source>
</evidence>
<feature type="binding site" evidence="11">
    <location>
        <position position="69"/>
    </location>
    <ligand>
        <name>Ca(2+)</name>
        <dbReference type="ChEBI" id="CHEBI:29108"/>
        <label>1</label>
    </ligand>
</feature>
<dbReference type="GO" id="GO:0000302">
    <property type="term" value="P:response to reactive oxygen species"/>
    <property type="evidence" value="ECO:0007669"/>
    <property type="project" value="TreeGrafter"/>
</dbReference>
<feature type="disulfide bond" evidence="13">
    <location>
        <begin position="36"/>
        <end position="314"/>
    </location>
</feature>
<evidence type="ECO:0000256" key="10">
    <source>
        <dbReference type="PIRSR" id="PIRSR601621-1"/>
    </source>
</evidence>
<keyword evidence="11 14" id="KW-0106">Calcium</keyword>
<feature type="binding site" evidence="11">
    <location>
        <position position="91"/>
    </location>
    <ligand>
        <name>Ca(2+)</name>
        <dbReference type="ChEBI" id="CHEBI:29108"/>
        <label>1</label>
    </ligand>
</feature>
<dbReference type="InterPro" id="IPR019793">
    <property type="entry name" value="Peroxidases_heam-ligand_BS"/>
</dbReference>
<feature type="disulfide bond" evidence="13">
    <location>
        <begin position="278"/>
        <end position="344"/>
    </location>
</feature>
<keyword evidence="5 14" id="KW-0732">Signal</keyword>
<feature type="active site" description="Proton acceptor" evidence="10">
    <location>
        <position position="68"/>
    </location>
</feature>
<keyword evidence="7 11" id="KW-0408">Iron</keyword>
<dbReference type="AlphaFoldDB" id="A0AAV5ASR9"/>